<comment type="subcellular location">
    <subcellularLocation>
        <location evidence="1">Membrane</location>
        <topology evidence="1">Multi-pass membrane protein</topology>
    </subcellularLocation>
</comment>
<feature type="domain" description="Citrate transporter-like" evidence="12">
    <location>
        <begin position="18"/>
        <end position="371"/>
    </location>
</feature>
<dbReference type="PANTHER" id="PTHR43269">
    <property type="entry name" value="SODIUM/PROTON ANTIPORTER 1-RELATED"/>
    <property type="match status" value="1"/>
</dbReference>
<feature type="transmembrane region" description="Helical" evidence="11">
    <location>
        <begin position="32"/>
        <end position="51"/>
    </location>
</feature>
<feature type="transmembrane region" description="Helical" evidence="11">
    <location>
        <begin position="250"/>
        <end position="269"/>
    </location>
</feature>
<sequence>MNPVISILAAAIFITGFAMIVLEHTIRINKSATAMVTGALLWILIATQLGSEDIAHHLTETGAGVFGIIIFLLCALSLVEILVHYRFFDLVRGKLYSLNFTDRKQFVLVAVIAFFLSAVIDNLTTTVIMIQISRKFFKGKNLLVVAAGIVIVANAGGAFSPIGDITTIMLWFAKKFGTGEIIVKGILPSVVLGAVAIALLVRQLKPVPKDDDEEEIITQLDRSEKTVVTVVFMSFLLPLFANLIGLAPYFGLLLGLGIVWITIDLMKRFSSTATHLSASIEDLIRKTDIASLKFFVGILIAVAALHAGGLLEKLAHLIYGYEPNENALIIGNVALGIISSVLDNVPLTDIAIKMAQTTDSNIWILLALTVGTGGSLLVVGSAAGVVAMGMVKELTFGRYFRIAFLPALSGFFAAVAVWYLDFIFLA</sequence>
<keyword evidence="8 11" id="KW-0472">Membrane</keyword>
<dbReference type="InterPro" id="IPR004680">
    <property type="entry name" value="Cit_transptr-like_dom"/>
</dbReference>
<evidence type="ECO:0000256" key="10">
    <source>
        <dbReference type="ARBA" id="ARBA00025753"/>
    </source>
</evidence>
<dbReference type="InterPro" id="IPR045016">
    <property type="entry name" value="NhaD-like"/>
</dbReference>
<keyword evidence="4 11" id="KW-0812">Transmembrane</keyword>
<evidence type="ECO:0000256" key="1">
    <source>
        <dbReference type="ARBA" id="ARBA00004141"/>
    </source>
</evidence>
<dbReference type="EMBL" id="JAULBC010000004">
    <property type="protein sequence ID" value="MEX6688682.1"/>
    <property type="molecule type" value="Genomic_DNA"/>
</dbReference>
<evidence type="ECO:0000256" key="9">
    <source>
        <dbReference type="ARBA" id="ARBA00023201"/>
    </source>
</evidence>
<name>A0ABV3ZFM2_9BACT</name>
<keyword evidence="2" id="KW-0813">Transport</keyword>
<keyword evidence="9" id="KW-0739">Sodium transport</keyword>
<feature type="transmembrane region" description="Helical" evidence="11">
    <location>
        <begin position="362"/>
        <end position="387"/>
    </location>
</feature>
<dbReference type="Proteomes" id="UP001560573">
    <property type="component" value="Unassembled WGS sequence"/>
</dbReference>
<keyword evidence="14" id="KW-1185">Reference proteome</keyword>
<organism evidence="13 14">
    <name type="scientific">Danxiaibacter flavus</name>
    <dbReference type="NCBI Taxonomy" id="3049108"/>
    <lineage>
        <taxon>Bacteria</taxon>
        <taxon>Pseudomonadati</taxon>
        <taxon>Bacteroidota</taxon>
        <taxon>Chitinophagia</taxon>
        <taxon>Chitinophagales</taxon>
        <taxon>Chitinophagaceae</taxon>
        <taxon>Danxiaibacter</taxon>
    </lineage>
</organism>
<gene>
    <name evidence="13" type="primary">nhaD</name>
    <name evidence="13" type="ORF">QTN47_14300</name>
</gene>
<feature type="transmembrane region" description="Helical" evidence="11">
    <location>
        <begin position="290"/>
        <end position="311"/>
    </location>
</feature>
<feature type="transmembrane region" description="Helical" evidence="11">
    <location>
        <begin position="7"/>
        <end position="26"/>
    </location>
</feature>
<keyword evidence="7" id="KW-0406">Ion transport</keyword>
<evidence type="ECO:0000256" key="5">
    <source>
        <dbReference type="ARBA" id="ARBA00022989"/>
    </source>
</evidence>
<evidence type="ECO:0000256" key="2">
    <source>
        <dbReference type="ARBA" id="ARBA00022448"/>
    </source>
</evidence>
<proteinExistence type="inferred from homology"/>
<protein>
    <submittedName>
        <fullName evidence="13">Sodium:proton antiporter NhaD</fullName>
    </submittedName>
</protein>
<evidence type="ECO:0000256" key="3">
    <source>
        <dbReference type="ARBA" id="ARBA00022449"/>
    </source>
</evidence>
<feature type="transmembrane region" description="Helical" evidence="11">
    <location>
        <begin position="182"/>
        <end position="201"/>
    </location>
</feature>
<comment type="caution">
    <text evidence="13">The sequence shown here is derived from an EMBL/GenBank/DDBJ whole genome shotgun (WGS) entry which is preliminary data.</text>
</comment>
<keyword evidence="5 11" id="KW-1133">Transmembrane helix</keyword>
<evidence type="ECO:0000259" key="12">
    <source>
        <dbReference type="Pfam" id="PF03600"/>
    </source>
</evidence>
<dbReference type="PANTHER" id="PTHR43269:SF2">
    <property type="entry name" value="SODIUM_PROTON ANTIPORTER 1-RELATED"/>
    <property type="match status" value="1"/>
</dbReference>
<feature type="transmembrane region" description="Helical" evidence="11">
    <location>
        <begin position="63"/>
        <end position="85"/>
    </location>
</feature>
<evidence type="ECO:0000256" key="8">
    <source>
        <dbReference type="ARBA" id="ARBA00023136"/>
    </source>
</evidence>
<feature type="transmembrane region" description="Helical" evidence="11">
    <location>
        <begin position="399"/>
        <end position="420"/>
    </location>
</feature>
<comment type="similarity">
    <text evidence="10">Belongs to the NhaD Na(+)/H(+) (TC 2.A.62) antiporter family.</text>
</comment>
<dbReference type="RefSeq" id="WP_369330091.1">
    <property type="nucleotide sequence ID" value="NZ_JAULBC010000004.1"/>
</dbReference>
<evidence type="ECO:0000256" key="7">
    <source>
        <dbReference type="ARBA" id="ARBA00023065"/>
    </source>
</evidence>
<reference evidence="13 14" key="1">
    <citation type="submission" date="2023-07" db="EMBL/GenBank/DDBJ databases">
        <authorList>
            <person name="Lian W.-H."/>
        </authorList>
    </citation>
    <scope>NUCLEOTIDE SEQUENCE [LARGE SCALE GENOMIC DNA]</scope>
    <source>
        <strain evidence="13 14">SYSU DXS3180</strain>
    </source>
</reference>
<evidence type="ECO:0000256" key="11">
    <source>
        <dbReference type="SAM" id="Phobius"/>
    </source>
</evidence>
<evidence type="ECO:0000313" key="14">
    <source>
        <dbReference type="Proteomes" id="UP001560573"/>
    </source>
</evidence>
<evidence type="ECO:0000256" key="4">
    <source>
        <dbReference type="ARBA" id="ARBA00022692"/>
    </source>
</evidence>
<keyword evidence="6" id="KW-0915">Sodium</keyword>
<dbReference type="NCBIfam" id="NF038006">
    <property type="entry name" value="NhaD_1"/>
    <property type="match status" value="1"/>
</dbReference>
<accession>A0ABV3ZFM2</accession>
<evidence type="ECO:0000313" key="13">
    <source>
        <dbReference type="EMBL" id="MEX6688682.1"/>
    </source>
</evidence>
<feature type="transmembrane region" description="Helical" evidence="11">
    <location>
        <begin position="105"/>
        <end position="130"/>
    </location>
</feature>
<keyword evidence="3" id="KW-0050">Antiport</keyword>
<feature type="transmembrane region" description="Helical" evidence="11">
    <location>
        <begin position="142"/>
        <end position="162"/>
    </location>
</feature>
<evidence type="ECO:0000256" key="6">
    <source>
        <dbReference type="ARBA" id="ARBA00023053"/>
    </source>
</evidence>
<dbReference type="Pfam" id="PF03600">
    <property type="entry name" value="CitMHS"/>
    <property type="match status" value="1"/>
</dbReference>